<dbReference type="RefSeq" id="WP_111919669.1">
    <property type="nucleotide sequence ID" value="NZ_CAUWHR010000016.1"/>
</dbReference>
<dbReference type="PANTHER" id="PTHR34295">
    <property type="entry name" value="BIOTIN TRANSPORTER BIOY"/>
    <property type="match status" value="1"/>
</dbReference>
<evidence type="ECO:0000256" key="3">
    <source>
        <dbReference type="SAM" id="Phobius"/>
    </source>
</evidence>
<keyword evidence="5" id="KW-1185">Reference proteome</keyword>
<feature type="transmembrane region" description="Helical" evidence="3">
    <location>
        <begin position="12"/>
        <end position="32"/>
    </location>
</feature>
<reference evidence="5" key="1">
    <citation type="submission" date="2018-06" db="EMBL/GenBank/DDBJ databases">
        <title>Description of Blautia argi sp. nov., a new anaerobic isolated from dog feces.</title>
        <authorList>
            <person name="Chang Y.-H."/>
            <person name="Paek J."/>
            <person name="Shin Y."/>
        </authorList>
    </citation>
    <scope>NUCLEOTIDE SEQUENCE [LARGE SCALE GENOMIC DNA]</scope>
    <source>
        <strain evidence="5">KCTC 15426</strain>
    </source>
</reference>
<sequence length="184" mass="19513">MTTAVQEHSKTYDLVYVSIFAVLIAVCSWISIPAAVPFTLQTMGVFTAVGILGGRRGTMAVLVYIFLGLLGIPVFAGFTGGIGVLAGTTGGYIVGFLASALLMWGMEKLLGRSRKILFFSMILGLLACYTVGTLWFLAVYTAQTGPVGIGAVLGWCVIPFVIPDVLKIILSMVLTKRLAGVIKK</sequence>
<dbReference type="GO" id="GO:0005886">
    <property type="term" value="C:plasma membrane"/>
    <property type="evidence" value="ECO:0007669"/>
    <property type="project" value="UniProtKB-SubCell"/>
</dbReference>
<keyword evidence="2" id="KW-0813">Transport</keyword>
<keyword evidence="3" id="KW-0812">Transmembrane</keyword>
<organism evidence="4 5">
    <name type="scientific">Blautia argi</name>
    <dbReference type="NCBI Taxonomy" id="1912897"/>
    <lineage>
        <taxon>Bacteria</taxon>
        <taxon>Bacillati</taxon>
        <taxon>Bacillota</taxon>
        <taxon>Clostridia</taxon>
        <taxon>Lachnospirales</taxon>
        <taxon>Lachnospiraceae</taxon>
        <taxon>Blautia</taxon>
    </lineage>
</organism>
<dbReference type="OrthoDB" id="9803495at2"/>
<dbReference type="Gene3D" id="1.10.1760.20">
    <property type="match status" value="1"/>
</dbReference>
<keyword evidence="2" id="KW-1003">Cell membrane</keyword>
<protein>
    <recommendedName>
        <fullName evidence="2">Biotin transporter</fullName>
    </recommendedName>
</protein>
<dbReference type="EMBL" id="CP030280">
    <property type="protein sequence ID" value="AWY98180.1"/>
    <property type="molecule type" value="Genomic_DNA"/>
</dbReference>
<feature type="transmembrane region" description="Helical" evidence="3">
    <location>
        <begin position="61"/>
        <end position="78"/>
    </location>
</feature>
<evidence type="ECO:0000256" key="1">
    <source>
        <dbReference type="ARBA" id="ARBA00010692"/>
    </source>
</evidence>
<feature type="transmembrane region" description="Helical" evidence="3">
    <location>
        <begin position="152"/>
        <end position="174"/>
    </location>
</feature>
<feature type="transmembrane region" description="Helical" evidence="3">
    <location>
        <begin position="38"/>
        <end position="54"/>
    </location>
</feature>
<accession>A0A2Z4UAW2</accession>
<dbReference type="GO" id="GO:0015225">
    <property type="term" value="F:biotin transmembrane transporter activity"/>
    <property type="evidence" value="ECO:0007669"/>
    <property type="project" value="UniProtKB-UniRule"/>
</dbReference>
<dbReference type="Proteomes" id="UP000250003">
    <property type="component" value="Chromosome"/>
</dbReference>
<dbReference type="InterPro" id="IPR003784">
    <property type="entry name" value="BioY"/>
</dbReference>
<dbReference type="PIRSF" id="PIRSF016661">
    <property type="entry name" value="BioY"/>
    <property type="match status" value="1"/>
</dbReference>
<keyword evidence="2 3" id="KW-0472">Membrane</keyword>
<feature type="transmembrane region" description="Helical" evidence="3">
    <location>
        <begin position="116"/>
        <end position="140"/>
    </location>
</feature>
<dbReference type="KEGG" id="blau:DQQ01_08510"/>
<proteinExistence type="inferred from homology"/>
<comment type="similarity">
    <text evidence="1 2">Belongs to the BioY family.</text>
</comment>
<feature type="transmembrane region" description="Helical" evidence="3">
    <location>
        <begin position="84"/>
        <end position="104"/>
    </location>
</feature>
<evidence type="ECO:0000256" key="2">
    <source>
        <dbReference type="PIRNR" id="PIRNR016661"/>
    </source>
</evidence>
<keyword evidence="3" id="KW-1133">Transmembrane helix</keyword>
<gene>
    <name evidence="4" type="ORF">DQQ01_08510</name>
</gene>
<comment type="subcellular location">
    <subcellularLocation>
        <location evidence="2">Cell membrane</location>
        <topology evidence="2">Multi-pass membrane protein</topology>
    </subcellularLocation>
</comment>
<evidence type="ECO:0000313" key="5">
    <source>
        <dbReference type="Proteomes" id="UP000250003"/>
    </source>
</evidence>
<name>A0A2Z4UAW2_9FIRM</name>
<evidence type="ECO:0000313" key="4">
    <source>
        <dbReference type="EMBL" id="AWY98180.1"/>
    </source>
</evidence>
<dbReference type="PANTHER" id="PTHR34295:SF1">
    <property type="entry name" value="BIOTIN TRANSPORTER BIOY"/>
    <property type="match status" value="1"/>
</dbReference>
<dbReference type="Pfam" id="PF02632">
    <property type="entry name" value="BioY"/>
    <property type="match status" value="1"/>
</dbReference>
<dbReference type="AlphaFoldDB" id="A0A2Z4UAW2"/>